<evidence type="ECO:0000313" key="1">
    <source>
        <dbReference type="EMBL" id="KAF6214665.1"/>
    </source>
</evidence>
<dbReference type="EMBL" id="WIXP02000002">
    <property type="protein sequence ID" value="KAF6214665.1"/>
    <property type="molecule type" value="Genomic_DNA"/>
</dbReference>
<organism evidence="1 2">
    <name type="scientific">Apolygus lucorum</name>
    <name type="common">Small green plant bug</name>
    <name type="synonym">Lygocoris lucorum</name>
    <dbReference type="NCBI Taxonomy" id="248454"/>
    <lineage>
        <taxon>Eukaryota</taxon>
        <taxon>Metazoa</taxon>
        <taxon>Ecdysozoa</taxon>
        <taxon>Arthropoda</taxon>
        <taxon>Hexapoda</taxon>
        <taxon>Insecta</taxon>
        <taxon>Pterygota</taxon>
        <taxon>Neoptera</taxon>
        <taxon>Paraneoptera</taxon>
        <taxon>Hemiptera</taxon>
        <taxon>Heteroptera</taxon>
        <taxon>Panheteroptera</taxon>
        <taxon>Cimicomorpha</taxon>
        <taxon>Miridae</taxon>
        <taxon>Mirini</taxon>
        <taxon>Apolygus</taxon>
    </lineage>
</organism>
<reference evidence="1" key="1">
    <citation type="journal article" date="2021" name="Mol. Ecol. Resour.">
        <title>Apolygus lucorum genome provides insights into omnivorousness and mesophyll feeding.</title>
        <authorList>
            <person name="Liu Y."/>
            <person name="Liu H."/>
            <person name="Wang H."/>
            <person name="Huang T."/>
            <person name="Liu B."/>
            <person name="Yang B."/>
            <person name="Yin L."/>
            <person name="Li B."/>
            <person name="Zhang Y."/>
            <person name="Zhang S."/>
            <person name="Jiang F."/>
            <person name="Zhang X."/>
            <person name="Ren Y."/>
            <person name="Wang B."/>
            <person name="Wang S."/>
            <person name="Lu Y."/>
            <person name="Wu K."/>
            <person name="Fan W."/>
            <person name="Wang G."/>
        </authorList>
    </citation>
    <scope>NUCLEOTIDE SEQUENCE</scope>
    <source>
        <strain evidence="1">12Hb</strain>
    </source>
</reference>
<proteinExistence type="predicted"/>
<protein>
    <submittedName>
        <fullName evidence="1">Uncharacterized protein</fullName>
    </submittedName>
</protein>
<comment type="caution">
    <text evidence="1">The sequence shown here is derived from an EMBL/GenBank/DDBJ whole genome shotgun (WGS) entry which is preliminary data.</text>
</comment>
<dbReference type="InterPro" id="IPR032675">
    <property type="entry name" value="LRR_dom_sf"/>
</dbReference>
<name>A0A8S9Y477_APOLU</name>
<gene>
    <name evidence="1" type="ORF">GE061_009408</name>
</gene>
<dbReference type="OrthoDB" id="6617204at2759"/>
<dbReference type="Proteomes" id="UP000466442">
    <property type="component" value="Unassembled WGS sequence"/>
</dbReference>
<dbReference type="AlphaFoldDB" id="A0A8S9Y477"/>
<sequence>MASTQISRIPRLQDHCMDALYPLLEKYSANSNSRAAGPLDNLAGDLTEMLMERAYLTAPAWTTMWYLFLTPKIKRAYLPWDTKVWRIAKNKCRNLREVFVFTRNVKFKTMILDLLPGMLTTLDLHGDLFYRGRPLPRGTHNNWLTEAEAWLRSMKVEKDIKPEMSGVGLSEIHLGDAQVSSEDLIVVLTHLPHIKLLRHYQMTRALCSMHGQTWRSSPSSAPTYELTNIDADFSHVVRCRMEPTAVLPGDALRLAVTLCPKATSVRLRVDSSTPHHVVAPLTALKNLHELTAVCVTSGERPLLDFSDLAPILEKFGPQSLRTLELKVLEEVDPHVIGKSCNKLERLTLSGCGFKTPSTCAQFRCKNQPLRLPALKLLFYADGDDFSWDHSLPPCFWRSTMSSNVRMKSLLEGVFLESPRIPVEVLQDVFSPKAAFPFLSIFSVCRSSELTPDHLQDVSKSMSSLKYLRLSKCDNIGVRNGVKIKRMFPGVELKIN</sequence>
<accession>A0A8S9Y477</accession>
<keyword evidence="2" id="KW-1185">Reference proteome</keyword>
<dbReference type="SUPFAM" id="SSF52047">
    <property type="entry name" value="RNI-like"/>
    <property type="match status" value="1"/>
</dbReference>
<evidence type="ECO:0000313" key="2">
    <source>
        <dbReference type="Proteomes" id="UP000466442"/>
    </source>
</evidence>
<dbReference type="Gene3D" id="3.80.10.10">
    <property type="entry name" value="Ribonuclease Inhibitor"/>
    <property type="match status" value="1"/>
</dbReference>